<evidence type="ECO:0000313" key="1">
    <source>
        <dbReference type="EMBL" id="RRJ54729.1"/>
    </source>
</evidence>
<accession>A0A3P3TB27</accession>
<gene>
    <name evidence="1" type="ORF">EHV15_34595</name>
</gene>
<dbReference type="AlphaFoldDB" id="A0A3P3TB27"/>
<organism evidence="1 2">
    <name type="scientific">Paenibacillus oralis</name>
    <dbReference type="NCBI Taxonomy" id="2490856"/>
    <lineage>
        <taxon>Bacteria</taxon>
        <taxon>Bacillati</taxon>
        <taxon>Bacillota</taxon>
        <taxon>Bacilli</taxon>
        <taxon>Bacillales</taxon>
        <taxon>Paenibacillaceae</taxon>
        <taxon>Paenibacillus</taxon>
    </lineage>
</organism>
<evidence type="ECO:0000313" key="2">
    <source>
        <dbReference type="Proteomes" id="UP000267017"/>
    </source>
</evidence>
<dbReference type="Proteomes" id="UP000267017">
    <property type="component" value="Unassembled WGS sequence"/>
</dbReference>
<protein>
    <submittedName>
        <fullName evidence="1">Uncharacterized protein</fullName>
    </submittedName>
</protein>
<dbReference type="RefSeq" id="WP_128635815.1">
    <property type="nucleotide sequence ID" value="NZ_RRCN01000002.1"/>
</dbReference>
<comment type="caution">
    <text evidence="1">The sequence shown here is derived from an EMBL/GenBank/DDBJ whole genome shotgun (WGS) entry which is preliminary data.</text>
</comment>
<dbReference type="EMBL" id="RRCN01000002">
    <property type="protein sequence ID" value="RRJ54729.1"/>
    <property type="molecule type" value="Genomic_DNA"/>
</dbReference>
<reference evidence="1 2" key="1">
    <citation type="submission" date="2018-11" db="EMBL/GenBank/DDBJ databases">
        <title>Genome sequencing of Paenibacillus sp. KCOM 3021 (= ChDC PVNT-B20).</title>
        <authorList>
            <person name="Kook J.-K."/>
            <person name="Park S.-N."/>
            <person name="Lim Y.K."/>
        </authorList>
    </citation>
    <scope>NUCLEOTIDE SEQUENCE [LARGE SCALE GENOMIC DNA]</scope>
    <source>
        <strain evidence="1 2">KCOM 3021</strain>
    </source>
</reference>
<proteinExistence type="predicted"/>
<keyword evidence="2" id="KW-1185">Reference proteome</keyword>
<sequence>MKVVHNKQLQQGLEKLMSSIVVRFNEQWGTKLHVVEVEITDTTLEEVVEHNFIYLRTMITDGAKEAYWTSKLTPVEYSTESIEFVYLPVVHPRLEIDPGTIQYWHGEIISHFSPKFFEAGWDRSLYVKADW</sequence>
<name>A0A3P3TB27_9BACL</name>